<keyword evidence="1 4" id="KW-0812">Transmembrane</keyword>
<dbReference type="InterPro" id="IPR011701">
    <property type="entry name" value="MFS"/>
</dbReference>
<organism evidence="6 7">
    <name type="scientific">Snodgrassella alvi</name>
    <dbReference type="NCBI Taxonomy" id="1196083"/>
    <lineage>
        <taxon>Bacteria</taxon>
        <taxon>Pseudomonadati</taxon>
        <taxon>Pseudomonadota</taxon>
        <taxon>Betaproteobacteria</taxon>
        <taxon>Neisseriales</taxon>
        <taxon>Neisseriaceae</taxon>
        <taxon>Snodgrassella</taxon>
    </lineage>
</organism>
<dbReference type="Proteomes" id="UP000231094">
    <property type="component" value="Unassembled WGS sequence"/>
</dbReference>
<evidence type="ECO:0000256" key="3">
    <source>
        <dbReference type="ARBA" id="ARBA00023136"/>
    </source>
</evidence>
<feature type="transmembrane region" description="Helical" evidence="4">
    <location>
        <begin position="388"/>
        <end position="410"/>
    </location>
</feature>
<feature type="transmembrane region" description="Helical" evidence="4">
    <location>
        <begin position="135"/>
        <end position="157"/>
    </location>
</feature>
<keyword evidence="3 4" id="KW-0472">Membrane</keyword>
<feature type="transmembrane region" description="Helical" evidence="4">
    <location>
        <begin position="163"/>
        <end position="184"/>
    </location>
</feature>
<dbReference type="InterPro" id="IPR036259">
    <property type="entry name" value="MFS_trans_sf"/>
</dbReference>
<dbReference type="EMBL" id="MEIV01000030">
    <property type="protein sequence ID" value="PIT63298.1"/>
    <property type="molecule type" value="Genomic_DNA"/>
</dbReference>
<dbReference type="InterPro" id="IPR020846">
    <property type="entry name" value="MFS_dom"/>
</dbReference>
<comment type="caution">
    <text evidence="6">The sequence shown here is derived from an EMBL/GenBank/DDBJ whole genome shotgun (WGS) entry which is preliminary data.</text>
</comment>
<dbReference type="SUPFAM" id="SSF103473">
    <property type="entry name" value="MFS general substrate transporter"/>
    <property type="match status" value="1"/>
</dbReference>
<evidence type="ECO:0000256" key="4">
    <source>
        <dbReference type="SAM" id="Phobius"/>
    </source>
</evidence>
<feature type="transmembrane region" description="Helical" evidence="4">
    <location>
        <begin position="96"/>
        <end position="123"/>
    </location>
</feature>
<keyword evidence="2 4" id="KW-1133">Transmembrane helix</keyword>
<evidence type="ECO:0000313" key="7">
    <source>
        <dbReference type="Proteomes" id="UP000231094"/>
    </source>
</evidence>
<feature type="transmembrane region" description="Helical" evidence="4">
    <location>
        <begin position="326"/>
        <end position="347"/>
    </location>
</feature>
<feature type="domain" description="Major facilitator superfamily (MFS) profile" evidence="5">
    <location>
        <begin position="6"/>
        <end position="415"/>
    </location>
</feature>
<protein>
    <recommendedName>
        <fullName evidence="5">Major facilitator superfamily (MFS) profile domain-containing protein</fullName>
    </recommendedName>
</protein>
<feature type="transmembrane region" description="Helical" evidence="4">
    <location>
        <begin position="232"/>
        <end position="254"/>
    </location>
</feature>
<accession>A0A2N9Y4W4</accession>
<feature type="transmembrane region" description="Helical" evidence="4">
    <location>
        <begin position="301"/>
        <end position="320"/>
    </location>
</feature>
<dbReference type="AlphaFoldDB" id="A0A2N9Y4W4"/>
<dbReference type="PANTHER" id="PTHR11360">
    <property type="entry name" value="MONOCARBOXYLATE TRANSPORTER"/>
    <property type="match status" value="1"/>
</dbReference>
<dbReference type="PROSITE" id="PS50850">
    <property type="entry name" value="MFS"/>
    <property type="match status" value="1"/>
</dbReference>
<feature type="transmembrane region" description="Helical" evidence="4">
    <location>
        <begin position="274"/>
        <end position="294"/>
    </location>
</feature>
<gene>
    <name evidence="6" type="ORF">BHC47_10580</name>
</gene>
<dbReference type="Pfam" id="PF07690">
    <property type="entry name" value="MFS_1"/>
    <property type="match status" value="1"/>
</dbReference>
<dbReference type="GO" id="GO:0022857">
    <property type="term" value="F:transmembrane transporter activity"/>
    <property type="evidence" value="ECO:0007669"/>
    <property type="project" value="InterPro"/>
</dbReference>
<feature type="transmembrane region" description="Helical" evidence="4">
    <location>
        <begin position="7"/>
        <end position="27"/>
    </location>
</feature>
<sequence length="430" mass="46583">MRAIRTGLVVGYGFIVMFISTAIKGVYQVYFTSLVNHYAVSIETMALVGGFFGLAQGVYSILVGNLCDRCGAGHVLLSGMLAAACAFLLFSSSNSFMTFVLGFLLLAAYAVAALTFVPVSILIDRYVIPERRQFAYVLATNGIAAGLMILSPLWIYLDGYMSWSMLCAILAGVYACLAIVPASLSRVEGIGTPIKMPVKTKVKSAGMSLESQPSARNIIAPLPRYWYLDRRFVLSALAFSGCGTSMIFIDVHYVPAIQEILSHNETANLFTGTSLSLLGLAEAVGSVLIGYLVAKKVSLPLLLCLLYIVRCITLMALALWPEPMMVPLFGIFFGITYMGTVIIISRLAGSIFGYRHKGFIFGAFFLIHQISGLLTAWFGGLLRVYCGSYFPVICFVAIWMALSAAASFLLSMLKNNGSSGNGGRYQVKYE</sequence>
<feature type="transmembrane region" description="Helical" evidence="4">
    <location>
        <begin position="359"/>
        <end position="382"/>
    </location>
</feature>
<evidence type="ECO:0000256" key="1">
    <source>
        <dbReference type="ARBA" id="ARBA00022692"/>
    </source>
</evidence>
<evidence type="ECO:0000259" key="5">
    <source>
        <dbReference type="PROSITE" id="PS50850"/>
    </source>
</evidence>
<feature type="transmembrane region" description="Helical" evidence="4">
    <location>
        <begin position="39"/>
        <end position="59"/>
    </location>
</feature>
<dbReference type="Gene3D" id="1.20.1250.20">
    <property type="entry name" value="MFS general substrate transporter like domains"/>
    <property type="match status" value="1"/>
</dbReference>
<dbReference type="RefSeq" id="WP_100116632.1">
    <property type="nucleotide sequence ID" value="NZ_MEIV01000030.1"/>
</dbReference>
<dbReference type="PANTHER" id="PTHR11360:SF284">
    <property type="entry name" value="EG:103B4.3 PROTEIN-RELATED"/>
    <property type="match status" value="1"/>
</dbReference>
<dbReference type="InterPro" id="IPR050327">
    <property type="entry name" value="Proton-linked_MCT"/>
</dbReference>
<proteinExistence type="predicted"/>
<reference evidence="6 7" key="1">
    <citation type="journal article" date="2017" name="MBio">
        <title>Type VI secretion-mediated competition in the bee gut microbiome.</title>
        <authorList>
            <person name="Steele M.I."/>
            <person name="Kwong W.K."/>
            <person name="Powell J.E."/>
            <person name="Whiteley M."/>
            <person name="Moran N.A."/>
        </authorList>
    </citation>
    <scope>NUCLEOTIDE SEQUENCE [LARGE SCALE GENOMIC DNA]</scope>
    <source>
        <strain evidence="6 7">PEB0171</strain>
    </source>
</reference>
<feature type="transmembrane region" description="Helical" evidence="4">
    <location>
        <begin position="71"/>
        <end position="90"/>
    </location>
</feature>
<evidence type="ECO:0000313" key="6">
    <source>
        <dbReference type="EMBL" id="PIT63298.1"/>
    </source>
</evidence>
<evidence type="ECO:0000256" key="2">
    <source>
        <dbReference type="ARBA" id="ARBA00022989"/>
    </source>
</evidence>
<name>A0A2N9Y4W4_9NEIS</name>